<feature type="transmembrane region" description="Helical" evidence="7">
    <location>
        <begin position="588"/>
        <end position="611"/>
    </location>
</feature>
<dbReference type="GO" id="GO:0035556">
    <property type="term" value="P:intracellular signal transduction"/>
    <property type="evidence" value="ECO:0007669"/>
    <property type="project" value="InterPro"/>
</dbReference>
<dbReference type="SMART" id="SM00044">
    <property type="entry name" value="CYCc"/>
    <property type="match status" value="1"/>
</dbReference>
<dbReference type="EMBL" id="DS113301">
    <property type="protein sequence ID" value="EAY12471.1"/>
    <property type="molecule type" value="Genomic_DNA"/>
</dbReference>
<evidence type="ECO:0000313" key="10">
    <source>
        <dbReference type="Proteomes" id="UP000001542"/>
    </source>
</evidence>
<dbReference type="GO" id="GO:0005886">
    <property type="term" value="C:plasma membrane"/>
    <property type="evidence" value="ECO:0000318"/>
    <property type="project" value="GO_Central"/>
</dbReference>
<name>A2E4D6_TRIV3</name>
<dbReference type="SUPFAM" id="SSF55073">
    <property type="entry name" value="Nucleotide cyclase"/>
    <property type="match status" value="1"/>
</dbReference>
<evidence type="ECO:0000256" key="3">
    <source>
        <dbReference type="ARBA" id="ARBA00022741"/>
    </source>
</evidence>
<dbReference type="GO" id="GO:0000166">
    <property type="term" value="F:nucleotide binding"/>
    <property type="evidence" value="ECO:0007669"/>
    <property type="project" value="UniProtKB-KW"/>
</dbReference>
<accession>A2E4D6</accession>
<evidence type="ECO:0000259" key="8">
    <source>
        <dbReference type="PROSITE" id="PS50125"/>
    </source>
</evidence>
<dbReference type="GO" id="GO:0007168">
    <property type="term" value="P:receptor guanylyl cyclase signaling pathway"/>
    <property type="evidence" value="ECO:0000318"/>
    <property type="project" value="GO_Central"/>
</dbReference>
<dbReference type="InterPro" id="IPR029787">
    <property type="entry name" value="Nucleotide_cyclase"/>
</dbReference>
<evidence type="ECO:0000256" key="5">
    <source>
        <dbReference type="ARBA" id="ARBA00023136"/>
    </source>
</evidence>
<dbReference type="VEuPathDB" id="TrichDB:TVAG_128850"/>
<dbReference type="PANTHER" id="PTHR11920">
    <property type="entry name" value="GUANYLYL CYCLASE"/>
    <property type="match status" value="1"/>
</dbReference>
<feature type="transmembrane region" description="Helical" evidence="7">
    <location>
        <begin position="217"/>
        <end position="235"/>
    </location>
</feature>
<dbReference type="Pfam" id="PF00211">
    <property type="entry name" value="Guanylate_cyc"/>
    <property type="match status" value="1"/>
</dbReference>
<dbReference type="GO" id="GO:0001653">
    <property type="term" value="F:peptide receptor activity"/>
    <property type="evidence" value="ECO:0000318"/>
    <property type="project" value="GO_Central"/>
</dbReference>
<reference evidence="9" key="2">
    <citation type="journal article" date="2007" name="Science">
        <title>Draft genome sequence of the sexually transmitted pathogen Trichomonas vaginalis.</title>
        <authorList>
            <person name="Carlton J.M."/>
            <person name="Hirt R.P."/>
            <person name="Silva J.C."/>
            <person name="Delcher A.L."/>
            <person name="Schatz M."/>
            <person name="Zhao Q."/>
            <person name="Wortman J.R."/>
            <person name="Bidwell S.L."/>
            <person name="Alsmark U.C.M."/>
            <person name="Besteiro S."/>
            <person name="Sicheritz-Ponten T."/>
            <person name="Noel C.J."/>
            <person name="Dacks J.B."/>
            <person name="Foster P.G."/>
            <person name="Simillion C."/>
            <person name="Van de Peer Y."/>
            <person name="Miranda-Saavedra D."/>
            <person name="Barton G.J."/>
            <person name="Westrop G.D."/>
            <person name="Mueller S."/>
            <person name="Dessi D."/>
            <person name="Fiori P.L."/>
            <person name="Ren Q."/>
            <person name="Paulsen I."/>
            <person name="Zhang H."/>
            <person name="Bastida-Corcuera F.D."/>
            <person name="Simoes-Barbosa A."/>
            <person name="Brown M.T."/>
            <person name="Hayes R.D."/>
            <person name="Mukherjee M."/>
            <person name="Okumura C.Y."/>
            <person name="Schneider R."/>
            <person name="Smith A.J."/>
            <person name="Vanacova S."/>
            <person name="Villalvazo M."/>
            <person name="Haas B.J."/>
            <person name="Pertea M."/>
            <person name="Feldblyum T.V."/>
            <person name="Utterback T.R."/>
            <person name="Shu C.L."/>
            <person name="Osoegawa K."/>
            <person name="de Jong P.J."/>
            <person name="Hrdy I."/>
            <person name="Horvathova L."/>
            <person name="Zubacova Z."/>
            <person name="Dolezal P."/>
            <person name="Malik S.B."/>
            <person name="Logsdon J.M. Jr."/>
            <person name="Henze K."/>
            <person name="Gupta A."/>
            <person name="Wang C.C."/>
            <person name="Dunne R.L."/>
            <person name="Upcroft J.A."/>
            <person name="Upcroft P."/>
            <person name="White O."/>
            <person name="Salzberg S.L."/>
            <person name="Tang P."/>
            <person name="Chiu C.-H."/>
            <person name="Lee Y.-S."/>
            <person name="Embley T.M."/>
            <person name="Coombs G.H."/>
            <person name="Mottram J.C."/>
            <person name="Tachezy J."/>
            <person name="Fraser-Liggett C.M."/>
            <person name="Johnson P.J."/>
        </authorList>
    </citation>
    <scope>NUCLEOTIDE SEQUENCE [LARGE SCALE GENOMIC DNA]</scope>
    <source>
        <strain evidence="9">G3</strain>
    </source>
</reference>
<dbReference type="KEGG" id="tva:4770437"/>
<dbReference type="Gene3D" id="3.30.70.1230">
    <property type="entry name" value="Nucleotide cyclase"/>
    <property type="match status" value="1"/>
</dbReference>
<dbReference type="InterPro" id="IPR001054">
    <property type="entry name" value="A/G_cyclase"/>
</dbReference>
<comment type="subcellular location">
    <subcellularLocation>
        <location evidence="1">Membrane</location>
    </subcellularLocation>
</comment>
<feature type="transmembrane region" description="Helical" evidence="7">
    <location>
        <begin position="73"/>
        <end position="97"/>
    </location>
</feature>
<evidence type="ECO:0000256" key="4">
    <source>
        <dbReference type="ARBA" id="ARBA00022989"/>
    </source>
</evidence>
<feature type="transmembrane region" description="Helical" evidence="7">
    <location>
        <begin position="109"/>
        <end position="127"/>
    </location>
</feature>
<dbReference type="GO" id="GO:0004383">
    <property type="term" value="F:guanylate cyclase activity"/>
    <property type="evidence" value="ECO:0000318"/>
    <property type="project" value="GO_Central"/>
</dbReference>
<feature type="transmembrane region" description="Helical" evidence="7">
    <location>
        <begin position="275"/>
        <end position="295"/>
    </location>
</feature>
<dbReference type="SMART" id="SM00091">
    <property type="entry name" value="PAS"/>
    <property type="match status" value="1"/>
</dbReference>
<keyword evidence="3" id="KW-0547">Nucleotide-binding</keyword>
<dbReference type="InterPro" id="IPR050401">
    <property type="entry name" value="Cyclic_nucleotide_synthase"/>
</dbReference>
<dbReference type="OMA" id="GYNPIRS"/>
<organism evidence="9 10">
    <name type="scientific">Trichomonas vaginalis (strain ATCC PRA-98 / G3)</name>
    <dbReference type="NCBI Taxonomy" id="412133"/>
    <lineage>
        <taxon>Eukaryota</taxon>
        <taxon>Metamonada</taxon>
        <taxon>Parabasalia</taxon>
        <taxon>Trichomonadida</taxon>
        <taxon>Trichomonadidae</taxon>
        <taxon>Trichomonas</taxon>
    </lineage>
</organism>
<dbReference type="Gene3D" id="3.30.450.20">
    <property type="entry name" value="PAS domain"/>
    <property type="match status" value="1"/>
</dbReference>
<dbReference type="OrthoDB" id="6127067at2759"/>
<dbReference type="STRING" id="5722.A2E4D6"/>
<feature type="transmembrane region" description="Helical" evidence="7">
    <location>
        <begin position="189"/>
        <end position="211"/>
    </location>
</feature>
<dbReference type="PROSITE" id="PS50125">
    <property type="entry name" value="GUANYLATE_CYCLASE_2"/>
    <property type="match status" value="1"/>
</dbReference>
<feature type="domain" description="Guanylate cyclase" evidence="8">
    <location>
        <begin position="1351"/>
        <end position="1483"/>
    </location>
</feature>
<feature type="transmembrane region" description="Helical" evidence="7">
    <location>
        <begin position="1124"/>
        <end position="1146"/>
    </location>
</feature>
<protein>
    <submittedName>
        <fullName evidence="9">Adenylate and Guanylate cyclase catalytic domain containing protein</fullName>
    </submittedName>
</protein>
<dbReference type="RefSeq" id="XP_001324694.1">
    <property type="nucleotide sequence ID" value="XM_001324659.1"/>
</dbReference>
<keyword evidence="4 7" id="KW-1133">Transmembrane helix</keyword>
<dbReference type="VEuPathDB" id="TrichDB:TVAGG3_0018630"/>
<proteinExistence type="predicted"/>
<dbReference type="PANTHER" id="PTHR11920:SF335">
    <property type="entry name" value="GUANYLATE CYCLASE"/>
    <property type="match status" value="1"/>
</dbReference>
<feature type="transmembrane region" description="Helical" evidence="7">
    <location>
        <begin position="147"/>
        <end position="168"/>
    </location>
</feature>
<feature type="transmembrane region" description="Helical" evidence="7">
    <location>
        <begin position="901"/>
        <end position="920"/>
    </location>
</feature>
<sequence length="1529" mass="173696">MINVLNYIDSMISPLNYVHSVVSVWRLIQIFGYMFLSNFRTLNPDNSTIHKFFNYFSILWNVVPIDYRDKSSFIIAVIYFAGTSIFFGVFAATAYYYQHYGTLNVAAMYFIHLFISVPGYLLQGPLLEICFETIGKIIASVDTYWSLGYNIATWILVIITYFTWYFFYRQIYSFSLVFRPTSLMTITGWQQMATFQTATFSAIIVGLATFLPRTSQGVFMIIGSLASLSAYFSIYKNFVLVSFWHNSVFLCFTISGLISYLAFAIMIFLKKEMTIAGFFIWIIALFVIFILSHFIQQFMIKKALLLLDRIYDDKSVLEEYKHLHHLYTCSLIGFRFSHPISLDFTIFKHITERDPDNENYWITYAKLVAIYPELSDVHQYIVQTIMNKKWSSGNVKQMLAQSNIIFQQRETNLTADLKKKLQKVSKEIGSCKRRLRHIWDQVIQGNIAEMDGAIASAYQAIQETDASFALLLTQLPNNRFLYRTYANYLYDVTNDMEKYKEISDATRLLSRGIRVHSDHTQELGFRAFPNLPQILTQSTQLQLSSVNEMSESAVFIDEIDEETITKRIDETRSLNDLIDNLKIPSLKLTIVIISIVVGIVIVAAVICLILSPSYRNRVQKPIKLLDAVNYASYYATVAVTMAHQYILRTLNVIKFNDFKMTNFNNQDTLLGQIKFAITEILDKMKIFSDFRGYHSNDEYFGPANSYLFNSSVPIVLFNNYFLNSTMEMSLSDALNMIVVRLTEIVDYDPTKITNWTLLSPSMRNPFYNIKSIDNYMADVSDLIADFVTETIDHTNHILFIAVIAISILLAVILSIIIYIIWKRISKDKNTVYRTLMVLPKNVVSQISEALRIVKTDETATKNNNLRSNSNISSEMETSKQEENLLKVLTAATDENSSVGEILHLTICMLIIMVCCILIEVSMTKLYMDQGNAISKNSRHVHNIMATATFLDLMTMNVNDLASILKNKTFTDFLPLTPLIIMTNVAAKFKMMEVYNDNLTEFYSALRFGDDNSLPFPDFRDLVVKAKELANCNTTKLYETMEEGFNCFSPDIIIKYAYYHLHSIIDASIVTAANTSMRLIPPPRVDDLILFNEIAVFRIFDDFLYPGSEVVGEMVDDLIRDKFPVWGSIIGVSLFCIIVSYFVIIYFTKQIHKKMKYTLQLLLACQTSMVMQNSYIVSVLTGNFSQNNGDSSTRDAQFYDNLVEELPDAIIVANGQNYTVKSMNKAAIALFNNELIGQSISSFIQSTNFQPETNSKLQKLFDPTTKNATCGIQFIKGDPDKQFLSISRTSALTGEDVIFTIRNSTQIFMYNKLISEERAKSDRLLASILPATLVPRVQAGEKNISFSVPSATIVFIDIVEFTPWCSSNTAQVVTGTLNDIFTEFDTIIESLPVMERIKCIGDCYMAAGGIFAETPNVLQFARAAVDFGLDAIAAIGRVNEKHGMSLRVRVGVHIGGPIVAGVIGTGKPTFEIFGPAISMAQQMEHNGVPMKVHVSRSIYELIYGGTYKIEERGEIQIKQGKALTYLVDRS</sequence>
<reference evidence="9" key="1">
    <citation type="submission" date="2006-10" db="EMBL/GenBank/DDBJ databases">
        <authorList>
            <person name="Amadeo P."/>
            <person name="Zhao Q."/>
            <person name="Wortman J."/>
            <person name="Fraser-Liggett C."/>
            <person name="Carlton J."/>
        </authorList>
    </citation>
    <scope>NUCLEOTIDE SEQUENCE</scope>
    <source>
        <strain evidence="9">G3</strain>
    </source>
</reference>
<dbReference type="CDD" id="cd07302">
    <property type="entry name" value="CHD"/>
    <property type="match status" value="1"/>
</dbReference>
<keyword evidence="5 7" id="KW-0472">Membrane</keyword>
<evidence type="ECO:0000256" key="1">
    <source>
        <dbReference type="ARBA" id="ARBA00004370"/>
    </source>
</evidence>
<dbReference type="SMR" id="A2E4D6"/>
<feature type="transmembrane region" description="Helical" evidence="7">
    <location>
        <begin position="17"/>
        <end position="36"/>
    </location>
</feature>
<feature type="transmembrane region" description="Helical" evidence="7">
    <location>
        <begin position="797"/>
        <end position="821"/>
    </location>
</feature>
<feature type="transmembrane region" description="Helical" evidence="7">
    <location>
        <begin position="247"/>
        <end position="269"/>
    </location>
</feature>
<gene>
    <name evidence="9" type="ORF">TVAG_128850</name>
</gene>
<dbReference type="Proteomes" id="UP000001542">
    <property type="component" value="Unassembled WGS sequence"/>
</dbReference>
<dbReference type="InParanoid" id="A2E4D6"/>
<evidence type="ECO:0000313" key="9">
    <source>
        <dbReference type="EMBL" id="EAY12471.1"/>
    </source>
</evidence>
<evidence type="ECO:0000256" key="2">
    <source>
        <dbReference type="ARBA" id="ARBA00022692"/>
    </source>
</evidence>
<evidence type="ECO:0000256" key="6">
    <source>
        <dbReference type="ARBA" id="ARBA00023239"/>
    </source>
</evidence>
<keyword evidence="2 7" id="KW-0812">Transmembrane</keyword>
<keyword evidence="10" id="KW-1185">Reference proteome</keyword>
<dbReference type="GO" id="GO:0006182">
    <property type="term" value="P:cGMP biosynthetic process"/>
    <property type="evidence" value="ECO:0000318"/>
    <property type="project" value="GO_Central"/>
</dbReference>
<keyword evidence="6" id="KW-0456">Lyase</keyword>
<dbReference type="eggNOG" id="KOG4171">
    <property type="taxonomic scope" value="Eukaryota"/>
</dbReference>
<evidence type="ECO:0000256" key="7">
    <source>
        <dbReference type="SAM" id="Phobius"/>
    </source>
</evidence>
<dbReference type="InterPro" id="IPR000014">
    <property type="entry name" value="PAS"/>
</dbReference>